<dbReference type="InterPro" id="IPR010982">
    <property type="entry name" value="Lambda_DNA-bd_dom_sf"/>
</dbReference>
<evidence type="ECO:0000259" key="3">
    <source>
        <dbReference type="SMART" id="SM00530"/>
    </source>
</evidence>
<feature type="region of interest" description="Disordered" evidence="1">
    <location>
        <begin position="72"/>
        <end position="99"/>
    </location>
</feature>
<dbReference type="RefSeq" id="WP_176009407.1">
    <property type="nucleotide sequence ID" value="NZ_CP041372.2"/>
</dbReference>
<feature type="transmembrane region" description="Helical" evidence="2">
    <location>
        <begin position="106"/>
        <end position="128"/>
    </location>
</feature>
<dbReference type="InterPro" id="IPR025194">
    <property type="entry name" value="RodZ-like_C"/>
</dbReference>
<dbReference type="CDD" id="cd00093">
    <property type="entry name" value="HTH_XRE"/>
    <property type="match status" value="1"/>
</dbReference>
<sequence>MSELGIRLKTAREEKGYSHEELQRITKIQKRYLVAIEEGDYSKMPGDFYARAFVKSYAEAVGLSPEMVFNEHADELPKPKKQESAELPPRTRAKPKQVRKKSSFQTLLPSIVVVLFILAVGLILYISFLDNDDQVASNADVATNNGQVEVDGEAVNNEPEETNANSTTTGNDEPANEEPDAGEVNNVNNNEEEPLEETEQELAFSSQDGIRSTYSLSNAEELNITMTFSGGSWLQILDSNDDVVHEQTHDSGDEISFDFSGEEAITFNMGNVTTATIFVNEEELSYESDAIRQYVIIENEQ</sequence>
<dbReference type="AlphaFoldDB" id="A0A859FF98"/>
<keyword evidence="5" id="KW-1185">Reference proteome</keyword>
<gene>
    <name evidence="4" type="ORF">FLK61_32240</name>
</gene>
<dbReference type="PANTHER" id="PTHR34475:SF1">
    <property type="entry name" value="CYTOSKELETON PROTEIN RODZ"/>
    <property type="match status" value="1"/>
</dbReference>
<proteinExistence type="predicted"/>
<keyword evidence="2" id="KW-0472">Membrane</keyword>
<dbReference type="EMBL" id="CP041372">
    <property type="protein sequence ID" value="QKS71372.1"/>
    <property type="molecule type" value="Genomic_DNA"/>
</dbReference>
<dbReference type="GO" id="GO:0003677">
    <property type="term" value="F:DNA binding"/>
    <property type="evidence" value="ECO:0007669"/>
    <property type="project" value="InterPro"/>
</dbReference>
<dbReference type="Pfam" id="PF13464">
    <property type="entry name" value="RodZ_C"/>
    <property type="match status" value="1"/>
</dbReference>
<dbReference type="Gene3D" id="1.10.260.40">
    <property type="entry name" value="lambda repressor-like DNA-binding domains"/>
    <property type="match status" value="1"/>
</dbReference>
<evidence type="ECO:0000313" key="4">
    <source>
        <dbReference type="EMBL" id="QKS71372.1"/>
    </source>
</evidence>
<keyword evidence="2" id="KW-1133">Transmembrane helix</keyword>
<dbReference type="SMART" id="SM00530">
    <property type="entry name" value="HTH_XRE"/>
    <property type="match status" value="1"/>
</dbReference>
<feature type="compositionally biased region" description="Polar residues" evidence="1">
    <location>
        <begin position="162"/>
        <end position="171"/>
    </location>
</feature>
<evidence type="ECO:0000256" key="1">
    <source>
        <dbReference type="SAM" id="MobiDB-lite"/>
    </source>
</evidence>
<feature type="compositionally biased region" description="Acidic residues" evidence="1">
    <location>
        <begin position="190"/>
        <end position="200"/>
    </location>
</feature>
<dbReference type="InterPro" id="IPR050400">
    <property type="entry name" value="Bact_Cytoskel_RodZ"/>
</dbReference>
<accession>A0A859FF98</accession>
<name>A0A859FF98_9BACI</name>
<evidence type="ECO:0000256" key="2">
    <source>
        <dbReference type="SAM" id="Phobius"/>
    </source>
</evidence>
<feature type="region of interest" description="Disordered" evidence="1">
    <location>
        <begin position="147"/>
        <end position="206"/>
    </location>
</feature>
<dbReference type="KEGG" id="psua:FLK61_32240"/>
<dbReference type="SUPFAM" id="SSF47413">
    <property type="entry name" value="lambda repressor-like DNA-binding domains"/>
    <property type="match status" value="1"/>
</dbReference>
<keyword evidence="2" id="KW-0812">Transmembrane</keyword>
<dbReference type="PANTHER" id="PTHR34475">
    <property type="match status" value="1"/>
</dbReference>
<protein>
    <submittedName>
        <fullName evidence="4">Helix-turn-helix domain-containing protein</fullName>
    </submittedName>
</protein>
<feature type="compositionally biased region" description="Basic and acidic residues" evidence="1">
    <location>
        <begin position="72"/>
        <end position="84"/>
    </location>
</feature>
<dbReference type="InterPro" id="IPR001387">
    <property type="entry name" value="Cro/C1-type_HTH"/>
</dbReference>
<organism evidence="4 5">
    <name type="scientific">Paenalkalicoccus suaedae</name>
    <dbReference type="NCBI Taxonomy" id="2592382"/>
    <lineage>
        <taxon>Bacteria</taxon>
        <taxon>Bacillati</taxon>
        <taxon>Bacillota</taxon>
        <taxon>Bacilli</taxon>
        <taxon>Bacillales</taxon>
        <taxon>Bacillaceae</taxon>
        <taxon>Paenalkalicoccus</taxon>
    </lineage>
</organism>
<reference evidence="5" key="1">
    <citation type="submission" date="2019-07" db="EMBL/GenBank/DDBJ databases">
        <title>Bacillus alkalisoli sp. nov. isolated from saline soil.</title>
        <authorList>
            <person name="Sun J.-Q."/>
            <person name="Xu L."/>
        </authorList>
    </citation>
    <scope>NUCLEOTIDE SEQUENCE [LARGE SCALE GENOMIC DNA]</scope>
    <source>
        <strain evidence="5">M4U3P1</strain>
    </source>
</reference>
<feature type="domain" description="HTH cro/C1-type" evidence="3">
    <location>
        <begin position="7"/>
        <end position="68"/>
    </location>
</feature>
<dbReference type="Pfam" id="PF13413">
    <property type="entry name" value="HTH_25"/>
    <property type="match status" value="1"/>
</dbReference>
<dbReference type="Proteomes" id="UP000318138">
    <property type="component" value="Chromosome"/>
</dbReference>
<evidence type="ECO:0000313" key="5">
    <source>
        <dbReference type="Proteomes" id="UP000318138"/>
    </source>
</evidence>